<evidence type="ECO:0000259" key="1">
    <source>
        <dbReference type="Pfam" id="PF00248"/>
    </source>
</evidence>
<organism evidence="2 3">
    <name type="scientific">Chromatocurvus halotolerans</name>
    <dbReference type="NCBI Taxonomy" id="1132028"/>
    <lineage>
        <taxon>Bacteria</taxon>
        <taxon>Pseudomonadati</taxon>
        <taxon>Pseudomonadota</taxon>
        <taxon>Gammaproteobacteria</taxon>
        <taxon>Cellvibrionales</taxon>
        <taxon>Halieaceae</taxon>
        <taxon>Chromatocurvus</taxon>
    </lineage>
</organism>
<dbReference type="Proteomes" id="UP000294980">
    <property type="component" value="Unassembled WGS sequence"/>
</dbReference>
<gene>
    <name evidence="2" type="ORF">EV688_108111</name>
</gene>
<dbReference type="SUPFAM" id="SSF51430">
    <property type="entry name" value="NAD(P)-linked oxidoreductase"/>
    <property type="match status" value="1"/>
</dbReference>
<dbReference type="InterPro" id="IPR020471">
    <property type="entry name" value="AKR"/>
</dbReference>
<dbReference type="PANTHER" id="PTHR43147:SF2">
    <property type="entry name" value="NADP-DEPENDENT OXIDOREDUCTASE DOMAIN-CONTAINING PROTEIN"/>
    <property type="match status" value="1"/>
</dbReference>
<dbReference type="InterPro" id="IPR023210">
    <property type="entry name" value="NADP_OxRdtase_dom"/>
</dbReference>
<dbReference type="PANTHER" id="PTHR43147">
    <property type="entry name" value="PROTEIN TAS"/>
    <property type="match status" value="1"/>
</dbReference>
<sequence length="352" mass="38756">MAGMIPRCELRSDYDISRIIKGGWQLSEGHSQALSDDPVADMFAFVEQGIDTFDCADIYTGVEALIGRFIAANRQRAEPLAVRVHTKYVPDYGELGQLTKAKVEQIIDRSLSRLGVEQLDMVQFHWWNYAAPGCEQAAQWLAELQQAGKIALLSLTNFNSEQTRALLEAGLTLATTQVQYSLLDPRPEKSLIGLCREHGMQLLCYGSLAGGFLSDRWLGEPDPTAPGGPGLDNRSLIKYRLMIEEAGGWDALQDLLGGLKAVADRHQSSIASVAARWVLDQPQVAAVILGARNAAHVDRCEQIFRLKLDEEDRAVIAALRGQLGVPAGDVFDLERDKNGPHGRIMKYDLNSD</sequence>
<comment type="caution">
    <text evidence="2">The sequence shown here is derived from an EMBL/GenBank/DDBJ whole genome shotgun (WGS) entry which is preliminary data.</text>
</comment>
<dbReference type="RefSeq" id="WP_117317922.1">
    <property type="nucleotide sequence ID" value="NZ_QQSW01000010.1"/>
</dbReference>
<dbReference type="Gene3D" id="3.20.20.100">
    <property type="entry name" value="NADP-dependent oxidoreductase domain"/>
    <property type="match status" value="1"/>
</dbReference>
<accession>A0A4R2L8I3</accession>
<dbReference type="CDD" id="cd19101">
    <property type="entry name" value="AKR_unchar"/>
    <property type="match status" value="1"/>
</dbReference>
<reference evidence="2 3" key="1">
    <citation type="submission" date="2019-03" db="EMBL/GenBank/DDBJ databases">
        <title>Genomic Encyclopedia of Type Strains, Phase IV (KMG-IV): sequencing the most valuable type-strain genomes for metagenomic binning, comparative biology and taxonomic classification.</title>
        <authorList>
            <person name="Goeker M."/>
        </authorList>
    </citation>
    <scope>NUCLEOTIDE SEQUENCE [LARGE SCALE GENOMIC DNA]</scope>
    <source>
        <strain evidence="2 3">DSM 23344</strain>
    </source>
</reference>
<dbReference type="OrthoDB" id="9772407at2"/>
<dbReference type="AlphaFoldDB" id="A0A4R2L8I3"/>
<feature type="domain" description="NADP-dependent oxidoreductase" evidence="1">
    <location>
        <begin position="18"/>
        <end position="318"/>
    </location>
</feature>
<dbReference type="InterPro" id="IPR036812">
    <property type="entry name" value="NAD(P)_OxRdtase_dom_sf"/>
</dbReference>
<keyword evidence="3" id="KW-1185">Reference proteome</keyword>
<dbReference type="GO" id="GO:0016491">
    <property type="term" value="F:oxidoreductase activity"/>
    <property type="evidence" value="ECO:0007669"/>
    <property type="project" value="InterPro"/>
</dbReference>
<dbReference type="PRINTS" id="PR00069">
    <property type="entry name" value="ALDKETRDTASE"/>
</dbReference>
<dbReference type="Pfam" id="PF00248">
    <property type="entry name" value="Aldo_ket_red"/>
    <property type="match status" value="1"/>
</dbReference>
<proteinExistence type="predicted"/>
<protein>
    <submittedName>
        <fullName evidence="2">Aryl-alcohol dehydrogenase-like predicted oxidoreductase</fullName>
    </submittedName>
</protein>
<evidence type="ECO:0000313" key="3">
    <source>
        <dbReference type="Proteomes" id="UP000294980"/>
    </source>
</evidence>
<evidence type="ECO:0000313" key="2">
    <source>
        <dbReference type="EMBL" id="TCO75545.1"/>
    </source>
</evidence>
<dbReference type="EMBL" id="SLWX01000008">
    <property type="protein sequence ID" value="TCO75545.1"/>
    <property type="molecule type" value="Genomic_DNA"/>
</dbReference>
<name>A0A4R2L8I3_9GAMM</name>